<accession>A0ABU3L2K7</accession>
<protein>
    <submittedName>
        <fullName evidence="2">Uncharacterized protein</fullName>
    </submittedName>
</protein>
<evidence type="ECO:0000256" key="1">
    <source>
        <dbReference type="SAM" id="Phobius"/>
    </source>
</evidence>
<evidence type="ECO:0000313" key="2">
    <source>
        <dbReference type="EMBL" id="MDT7827981.1"/>
    </source>
</evidence>
<keyword evidence="1" id="KW-0472">Membrane</keyword>
<feature type="transmembrane region" description="Helical" evidence="1">
    <location>
        <begin position="52"/>
        <end position="73"/>
    </location>
</feature>
<keyword evidence="1" id="KW-1133">Transmembrane helix</keyword>
<evidence type="ECO:0000313" key="3">
    <source>
        <dbReference type="Proteomes" id="UP001250656"/>
    </source>
</evidence>
<feature type="transmembrane region" description="Helical" evidence="1">
    <location>
        <begin position="29"/>
        <end position="46"/>
    </location>
</feature>
<organism evidence="2 3">
    <name type="scientific">Pricia mediterranea</name>
    <dbReference type="NCBI Taxonomy" id="3076079"/>
    <lineage>
        <taxon>Bacteria</taxon>
        <taxon>Pseudomonadati</taxon>
        <taxon>Bacteroidota</taxon>
        <taxon>Flavobacteriia</taxon>
        <taxon>Flavobacteriales</taxon>
        <taxon>Flavobacteriaceae</taxon>
        <taxon>Pricia</taxon>
    </lineage>
</organism>
<sequence>MNAFDFFKKKPFDRLQTFSAKTRLKRPEPWVLVNAGVFMLSLYGSLTKLPGTLGVISLISLLISSAVGIFRFLRTV</sequence>
<comment type="caution">
    <text evidence="2">The sequence shown here is derived from an EMBL/GenBank/DDBJ whole genome shotgun (WGS) entry which is preliminary data.</text>
</comment>
<keyword evidence="1" id="KW-0812">Transmembrane</keyword>
<gene>
    <name evidence="2" type="ORF">RQM65_04800</name>
</gene>
<reference evidence="2 3" key="1">
    <citation type="submission" date="2023-09" db="EMBL/GenBank/DDBJ databases">
        <title>Novel taxa isolated from Blanes Bay.</title>
        <authorList>
            <person name="Rey-Velasco X."/>
            <person name="Lucena T."/>
        </authorList>
    </citation>
    <scope>NUCLEOTIDE SEQUENCE [LARGE SCALE GENOMIC DNA]</scope>
    <source>
        <strain evidence="2 3">S334</strain>
    </source>
</reference>
<keyword evidence="3" id="KW-1185">Reference proteome</keyword>
<name>A0ABU3L2K7_9FLAO</name>
<dbReference type="RefSeq" id="WP_314013112.1">
    <property type="nucleotide sequence ID" value="NZ_JAVTTP010000001.1"/>
</dbReference>
<proteinExistence type="predicted"/>
<dbReference type="EMBL" id="JAVTTP010000001">
    <property type="protein sequence ID" value="MDT7827981.1"/>
    <property type="molecule type" value="Genomic_DNA"/>
</dbReference>
<dbReference type="Proteomes" id="UP001250656">
    <property type="component" value="Unassembled WGS sequence"/>
</dbReference>